<reference evidence="1" key="1">
    <citation type="submission" date="2022-08" db="EMBL/GenBank/DDBJ databases">
        <title>Alicyclobacillus dauci DSM2870, complete genome.</title>
        <authorList>
            <person name="Wang Q."/>
            <person name="Cai R."/>
            <person name="Wang Z."/>
        </authorList>
    </citation>
    <scope>NUCLEOTIDE SEQUENCE</scope>
    <source>
        <strain evidence="1">DSM 28700</strain>
    </source>
</reference>
<evidence type="ECO:0008006" key="3">
    <source>
        <dbReference type="Google" id="ProtNLM"/>
    </source>
</evidence>
<proteinExistence type="predicted"/>
<dbReference type="Proteomes" id="UP001164803">
    <property type="component" value="Chromosome"/>
</dbReference>
<organism evidence="1 2">
    <name type="scientific">Alicyclobacillus dauci</name>
    <dbReference type="NCBI Taxonomy" id="1475485"/>
    <lineage>
        <taxon>Bacteria</taxon>
        <taxon>Bacillati</taxon>
        <taxon>Bacillota</taxon>
        <taxon>Bacilli</taxon>
        <taxon>Bacillales</taxon>
        <taxon>Alicyclobacillaceae</taxon>
        <taxon>Alicyclobacillus</taxon>
    </lineage>
</organism>
<name>A0ABY6Z0C6_9BACL</name>
<gene>
    <name evidence="1" type="ORF">NZD86_17455</name>
</gene>
<evidence type="ECO:0000313" key="1">
    <source>
        <dbReference type="EMBL" id="WAH36028.1"/>
    </source>
</evidence>
<protein>
    <recommendedName>
        <fullName evidence="3">Neutral/alkaline non-lysosomal ceramidase, N-terminal</fullName>
    </recommendedName>
</protein>
<dbReference type="RefSeq" id="WP_268043327.1">
    <property type="nucleotide sequence ID" value="NZ_CP104064.1"/>
</dbReference>
<accession>A0ABY6Z0C6</accession>
<dbReference type="EMBL" id="CP104064">
    <property type="protein sequence ID" value="WAH36028.1"/>
    <property type="molecule type" value="Genomic_DNA"/>
</dbReference>
<evidence type="ECO:0000313" key="2">
    <source>
        <dbReference type="Proteomes" id="UP001164803"/>
    </source>
</evidence>
<keyword evidence="2" id="KW-1185">Reference proteome</keyword>
<sequence>MARKVLNVTPGLLMWGYADRTHPGEGSHDELCVTAACFRAEGDRVYFLVSLDLLDFPFAFSDAVNCAVADQLPGTDTTVQLTASHTHAGPSLIDESRPNQIFAEHAAATVVEACLEAYGDLRTVSRTEVTSSSVSGFGAIRRTGEITDIPLSVQSFYTERDESETEDLYLVLFQLPCHPTVLSDRNLCYSSEWPGAAVRQICSRLGPSTHVMYLPGASGDISTRQTRRDQRFAEVERFGRMAADAVVASLDGEVRQTSVVPEMRMAELKVTLEPARSLSHEELDALRAMAARSSDERTMETMRQAIQWYDSVHSQLSAVPVDVTVRVFKFADVIQYVFWPGEPFSSFAQRLRDSSDIPTVLVGYCGHVGYLPDQTPIADPSYEVLMSVYGRDGSEGLLQASETIIHDIRGGV</sequence>